<evidence type="ECO:0000256" key="5">
    <source>
        <dbReference type="ARBA" id="ARBA00023052"/>
    </source>
</evidence>
<dbReference type="InterPro" id="IPR005477">
    <property type="entry name" value="Dxylulose-5-P_synthase"/>
</dbReference>
<dbReference type="PANTHER" id="PTHR43322:SF5">
    <property type="entry name" value="1-DEOXY-D-XYLULOSE-5-PHOSPHATE SYNTHASE, CHLOROPLASTIC"/>
    <property type="match status" value="1"/>
</dbReference>
<dbReference type="Gene3D" id="3.40.50.970">
    <property type="match status" value="1"/>
</dbReference>
<feature type="region of interest" description="Disordered" evidence="6">
    <location>
        <begin position="92"/>
        <end position="130"/>
    </location>
</feature>
<sequence>MSVLSSISGPADLKGLSTARLDRLAAEIRGFLIGAVSRTGGHLGPHLGVVELAIALHRVYDSPVDRIVFDVGHQAYVHKLLTGRQDFSRLRREGGLSGYPSGMSPRTTSWRTSTPPRPSAGHTGWPMPTA</sequence>
<dbReference type="Proteomes" id="UP001500064">
    <property type="component" value="Unassembled WGS sequence"/>
</dbReference>
<protein>
    <recommendedName>
        <fullName evidence="9">Transketolase signature 1 domain-containing protein</fullName>
    </recommendedName>
</protein>
<keyword evidence="5" id="KW-0786">Thiamine pyrophosphate</keyword>
<keyword evidence="3" id="KW-0808">Transferase</keyword>
<dbReference type="EMBL" id="BAAAMU010000107">
    <property type="protein sequence ID" value="GAA1676847.1"/>
    <property type="molecule type" value="Genomic_DNA"/>
</dbReference>
<comment type="cofactor">
    <cofactor evidence="1">
        <name>Mg(2+)</name>
        <dbReference type="ChEBI" id="CHEBI:18420"/>
    </cofactor>
</comment>
<name>A0ABN2GU20_9ACTN</name>
<evidence type="ECO:0000256" key="6">
    <source>
        <dbReference type="SAM" id="MobiDB-lite"/>
    </source>
</evidence>
<evidence type="ECO:0000256" key="1">
    <source>
        <dbReference type="ARBA" id="ARBA00001946"/>
    </source>
</evidence>
<accession>A0ABN2GU20</accession>
<dbReference type="SUPFAM" id="SSF52518">
    <property type="entry name" value="Thiamin diphosphate-binding fold (THDP-binding)"/>
    <property type="match status" value="1"/>
</dbReference>
<feature type="compositionally biased region" description="Low complexity" evidence="6">
    <location>
        <begin position="104"/>
        <end position="114"/>
    </location>
</feature>
<evidence type="ECO:0000256" key="4">
    <source>
        <dbReference type="ARBA" id="ARBA00022842"/>
    </source>
</evidence>
<evidence type="ECO:0008006" key="9">
    <source>
        <dbReference type="Google" id="ProtNLM"/>
    </source>
</evidence>
<evidence type="ECO:0000313" key="7">
    <source>
        <dbReference type="EMBL" id="GAA1676847.1"/>
    </source>
</evidence>
<dbReference type="PANTHER" id="PTHR43322">
    <property type="entry name" value="1-D-DEOXYXYLULOSE 5-PHOSPHATE SYNTHASE-RELATED"/>
    <property type="match status" value="1"/>
</dbReference>
<keyword evidence="8" id="KW-1185">Reference proteome</keyword>
<reference evidence="7 8" key="1">
    <citation type="journal article" date="2019" name="Int. J. Syst. Evol. Microbiol.">
        <title>The Global Catalogue of Microorganisms (GCM) 10K type strain sequencing project: providing services to taxonomists for standard genome sequencing and annotation.</title>
        <authorList>
            <consortium name="The Broad Institute Genomics Platform"/>
            <consortium name="The Broad Institute Genome Sequencing Center for Infectious Disease"/>
            <person name="Wu L."/>
            <person name="Ma J."/>
        </authorList>
    </citation>
    <scope>NUCLEOTIDE SEQUENCE [LARGE SCALE GENOMIC DNA]</scope>
    <source>
        <strain evidence="7 8">JCM 13929</strain>
    </source>
</reference>
<evidence type="ECO:0000256" key="2">
    <source>
        <dbReference type="ARBA" id="ARBA00011738"/>
    </source>
</evidence>
<dbReference type="InterPro" id="IPR029061">
    <property type="entry name" value="THDP-binding"/>
</dbReference>
<evidence type="ECO:0000313" key="8">
    <source>
        <dbReference type="Proteomes" id="UP001500064"/>
    </source>
</evidence>
<organism evidence="7 8">
    <name type="scientific">Nonomuraea maheshkhaliensis</name>
    <dbReference type="NCBI Taxonomy" id="419590"/>
    <lineage>
        <taxon>Bacteria</taxon>
        <taxon>Bacillati</taxon>
        <taxon>Actinomycetota</taxon>
        <taxon>Actinomycetes</taxon>
        <taxon>Streptosporangiales</taxon>
        <taxon>Streptosporangiaceae</taxon>
        <taxon>Nonomuraea</taxon>
    </lineage>
</organism>
<keyword evidence="4" id="KW-0460">Magnesium</keyword>
<dbReference type="Pfam" id="PF13292">
    <property type="entry name" value="DXP_synthase_N"/>
    <property type="match status" value="1"/>
</dbReference>
<evidence type="ECO:0000256" key="3">
    <source>
        <dbReference type="ARBA" id="ARBA00022679"/>
    </source>
</evidence>
<comment type="caution">
    <text evidence="7">The sequence shown here is derived from an EMBL/GenBank/DDBJ whole genome shotgun (WGS) entry which is preliminary data.</text>
</comment>
<gene>
    <name evidence="7" type="ORF">GCM10009733_087170</name>
</gene>
<proteinExistence type="predicted"/>
<comment type="subunit">
    <text evidence="2">Homodimer.</text>
</comment>